<comment type="caution">
    <text evidence="14">The sequence shown here is derived from an EMBL/GenBank/DDBJ whole genome shotgun (WGS) entry which is preliminary data.</text>
</comment>
<dbReference type="EC" id="3.1.3.16" evidence="4"/>
<dbReference type="PANTHER" id="PTHR47992">
    <property type="entry name" value="PROTEIN PHOSPHATASE"/>
    <property type="match status" value="1"/>
</dbReference>
<evidence type="ECO:0000259" key="13">
    <source>
        <dbReference type="PROSITE" id="PS51746"/>
    </source>
</evidence>
<dbReference type="GO" id="GO:0046872">
    <property type="term" value="F:metal ion binding"/>
    <property type="evidence" value="ECO:0007669"/>
    <property type="project" value="UniProtKB-KW"/>
</dbReference>
<keyword evidence="9" id="KW-0464">Manganese</keyword>
<comment type="cofactor">
    <cofactor evidence="1">
        <name>Mn(2+)</name>
        <dbReference type="ChEBI" id="CHEBI:29035"/>
    </cofactor>
</comment>
<dbReference type="SMART" id="SM00332">
    <property type="entry name" value="PP2Cc"/>
    <property type="match status" value="1"/>
</dbReference>
<dbReference type="SUPFAM" id="SSF81606">
    <property type="entry name" value="PP2C-like"/>
    <property type="match status" value="1"/>
</dbReference>
<evidence type="ECO:0000256" key="3">
    <source>
        <dbReference type="ARBA" id="ARBA00006702"/>
    </source>
</evidence>
<keyword evidence="8 12" id="KW-0904">Protein phosphatase</keyword>
<evidence type="ECO:0000256" key="11">
    <source>
        <dbReference type="ARBA" id="ARBA00048336"/>
    </source>
</evidence>
<dbReference type="ExpressionAtlas" id="A0A3L6FAM4">
    <property type="expression patterns" value="baseline and differential"/>
</dbReference>
<evidence type="ECO:0000256" key="10">
    <source>
        <dbReference type="ARBA" id="ARBA00047761"/>
    </source>
</evidence>
<comment type="similarity">
    <text evidence="3 12">Belongs to the PP2C family.</text>
</comment>
<evidence type="ECO:0000313" key="15">
    <source>
        <dbReference type="Proteomes" id="UP000251960"/>
    </source>
</evidence>
<feature type="domain" description="PPM-type phosphatase" evidence="13">
    <location>
        <begin position="11"/>
        <end position="430"/>
    </location>
</feature>
<dbReference type="InterPro" id="IPR015655">
    <property type="entry name" value="PP2C"/>
</dbReference>
<evidence type="ECO:0000256" key="9">
    <source>
        <dbReference type="ARBA" id="ARBA00023211"/>
    </source>
</evidence>
<gene>
    <name evidence="14" type="primary">Os02g0255100_4</name>
    <name evidence="14" type="ORF">Zm00014a_020471</name>
</gene>
<dbReference type="InterPro" id="IPR036457">
    <property type="entry name" value="PPM-type-like_dom_sf"/>
</dbReference>
<accession>A0A3L6FAM4</accession>
<evidence type="ECO:0000256" key="4">
    <source>
        <dbReference type="ARBA" id="ARBA00013081"/>
    </source>
</evidence>
<keyword evidence="6 12" id="KW-0378">Hydrolase</keyword>
<dbReference type="InterPro" id="IPR000222">
    <property type="entry name" value="PP2C_BS"/>
</dbReference>
<dbReference type="Proteomes" id="UP000251960">
    <property type="component" value="Chromosome 4"/>
</dbReference>
<comment type="catalytic activity">
    <reaction evidence="11">
        <text>O-phospho-L-threonyl-[protein] + H2O = L-threonyl-[protein] + phosphate</text>
        <dbReference type="Rhea" id="RHEA:47004"/>
        <dbReference type="Rhea" id="RHEA-COMP:11060"/>
        <dbReference type="Rhea" id="RHEA-COMP:11605"/>
        <dbReference type="ChEBI" id="CHEBI:15377"/>
        <dbReference type="ChEBI" id="CHEBI:30013"/>
        <dbReference type="ChEBI" id="CHEBI:43474"/>
        <dbReference type="ChEBI" id="CHEBI:61977"/>
        <dbReference type="EC" id="3.1.3.16"/>
    </reaction>
</comment>
<dbReference type="CDD" id="cd00143">
    <property type="entry name" value="PP2Cc"/>
    <property type="match status" value="1"/>
</dbReference>
<evidence type="ECO:0000256" key="8">
    <source>
        <dbReference type="ARBA" id="ARBA00022912"/>
    </source>
</evidence>
<dbReference type="Gene3D" id="3.60.40.10">
    <property type="entry name" value="PPM-type phosphatase domain"/>
    <property type="match status" value="2"/>
</dbReference>
<keyword evidence="7" id="KW-0460">Magnesium</keyword>
<dbReference type="Pfam" id="PF00481">
    <property type="entry name" value="PP2C"/>
    <property type="match status" value="2"/>
</dbReference>
<comment type="catalytic activity">
    <reaction evidence="10">
        <text>O-phospho-L-seryl-[protein] + H2O = L-seryl-[protein] + phosphate</text>
        <dbReference type="Rhea" id="RHEA:20629"/>
        <dbReference type="Rhea" id="RHEA-COMP:9863"/>
        <dbReference type="Rhea" id="RHEA-COMP:11604"/>
        <dbReference type="ChEBI" id="CHEBI:15377"/>
        <dbReference type="ChEBI" id="CHEBI:29999"/>
        <dbReference type="ChEBI" id="CHEBI:43474"/>
        <dbReference type="ChEBI" id="CHEBI:83421"/>
        <dbReference type="EC" id="3.1.3.16"/>
    </reaction>
</comment>
<reference evidence="14 15" key="1">
    <citation type="journal article" date="2018" name="Nat. Genet.">
        <title>Extensive intraspecific gene order and gene structural variations between Mo17 and other maize genomes.</title>
        <authorList>
            <person name="Sun S."/>
            <person name="Zhou Y."/>
            <person name="Chen J."/>
            <person name="Shi J."/>
            <person name="Zhao H."/>
            <person name="Zhao H."/>
            <person name="Song W."/>
            <person name="Zhang M."/>
            <person name="Cui Y."/>
            <person name="Dong X."/>
            <person name="Liu H."/>
            <person name="Ma X."/>
            <person name="Jiao Y."/>
            <person name="Wang B."/>
            <person name="Wei X."/>
            <person name="Stein J.C."/>
            <person name="Glaubitz J.C."/>
            <person name="Lu F."/>
            <person name="Yu G."/>
            <person name="Liang C."/>
            <person name="Fengler K."/>
            <person name="Li B."/>
            <person name="Rafalski A."/>
            <person name="Schnable P.S."/>
            <person name="Ware D.H."/>
            <person name="Buckler E.S."/>
            <person name="Lai J."/>
        </authorList>
    </citation>
    <scope>NUCLEOTIDE SEQUENCE [LARGE SCALE GENOMIC DNA]</scope>
    <source>
        <strain evidence="15">cv. Missouri 17</strain>
        <tissue evidence="14">Seedling</tissue>
    </source>
</reference>
<evidence type="ECO:0000256" key="5">
    <source>
        <dbReference type="ARBA" id="ARBA00022723"/>
    </source>
</evidence>
<organism evidence="14 15">
    <name type="scientific">Zea mays</name>
    <name type="common">Maize</name>
    <dbReference type="NCBI Taxonomy" id="4577"/>
    <lineage>
        <taxon>Eukaryota</taxon>
        <taxon>Viridiplantae</taxon>
        <taxon>Streptophyta</taxon>
        <taxon>Embryophyta</taxon>
        <taxon>Tracheophyta</taxon>
        <taxon>Spermatophyta</taxon>
        <taxon>Magnoliopsida</taxon>
        <taxon>Liliopsida</taxon>
        <taxon>Poales</taxon>
        <taxon>Poaceae</taxon>
        <taxon>PACMAD clade</taxon>
        <taxon>Panicoideae</taxon>
        <taxon>Andropogonodae</taxon>
        <taxon>Andropogoneae</taxon>
        <taxon>Tripsacinae</taxon>
        <taxon>Zea</taxon>
    </lineage>
</organism>
<evidence type="ECO:0000256" key="1">
    <source>
        <dbReference type="ARBA" id="ARBA00001936"/>
    </source>
</evidence>
<keyword evidence="5" id="KW-0479">Metal-binding</keyword>
<dbReference type="PROSITE" id="PS51746">
    <property type="entry name" value="PPM_2"/>
    <property type="match status" value="1"/>
</dbReference>
<dbReference type="GO" id="GO:0004722">
    <property type="term" value="F:protein serine/threonine phosphatase activity"/>
    <property type="evidence" value="ECO:0007669"/>
    <property type="project" value="UniProtKB-EC"/>
</dbReference>
<dbReference type="EMBL" id="NCVQ01000005">
    <property type="protein sequence ID" value="PWZ29371.1"/>
    <property type="molecule type" value="Genomic_DNA"/>
</dbReference>
<evidence type="ECO:0000256" key="6">
    <source>
        <dbReference type="ARBA" id="ARBA00022801"/>
    </source>
</evidence>
<evidence type="ECO:0000256" key="12">
    <source>
        <dbReference type="RuleBase" id="RU003465"/>
    </source>
</evidence>
<name>A0A3L6FAM4_MAIZE</name>
<protein>
    <recommendedName>
        <fullName evidence="4">protein-serine/threonine phosphatase</fullName>
        <ecNumber evidence="4">3.1.3.16</ecNumber>
    </recommendedName>
</protein>
<dbReference type="InterPro" id="IPR001932">
    <property type="entry name" value="PPM-type_phosphatase-like_dom"/>
</dbReference>
<dbReference type="AlphaFoldDB" id="A0A3L6FAM4"/>
<proteinExistence type="inferred from homology"/>
<evidence type="ECO:0000313" key="14">
    <source>
        <dbReference type="EMBL" id="PWZ29371.1"/>
    </source>
</evidence>
<evidence type="ECO:0000256" key="7">
    <source>
        <dbReference type="ARBA" id="ARBA00022842"/>
    </source>
</evidence>
<comment type="cofactor">
    <cofactor evidence="2">
        <name>Mg(2+)</name>
        <dbReference type="ChEBI" id="CHEBI:18420"/>
    </cofactor>
</comment>
<dbReference type="PROSITE" id="PS01032">
    <property type="entry name" value="PPM_1"/>
    <property type="match status" value="1"/>
</dbReference>
<evidence type="ECO:0000256" key="2">
    <source>
        <dbReference type="ARBA" id="ARBA00001946"/>
    </source>
</evidence>
<sequence>MGEVIEDGKLSCGYSSFRGKRATMEDFYDVKLTEIDGQAVSLFGVFDGHGGSRAAEYLREHLFDNLLKHPDFLTDTKLAISETYQKTDTDFLESEASAFRDDGSTASTALLVGDHLYVANVGDSRAVISKAGKGIAYWNAMGYEDGDVSLDGQVVPKKDTFRYLGSMLQKEGDIDEDVSHRIKAGWLKWRQAAGVLCDHRVPHKLKGKFYRTAIRPAMLYGAECWPTKRRHVQQLSVAEMRMLRWICGHTRRDRVRNDDIRERVGVAPIEEKLMQHRLRWFGHIQRRPEEAPVHIGIIRRPENVKRAMALSEDHKPNRIDERKRIENAGGIVIWAGTWRVGGVLAMSRAFGNRLLKPYVVAEPEIQEEQVSGELECLVLASDGLWDVVENEEAVFLGRSEDTPESAARKLTEIAYSRGSADNITCIVVQFHHDKTG</sequence>